<dbReference type="PROSITE" id="PS50862">
    <property type="entry name" value="AA_TRNA_LIGASE_II"/>
    <property type="match status" value="1"/>
</dbReference>
<keyword evidence="9" id="KW-0030">Aminoacyl-tRNA synthetase</keyword>
<keyword evidence="5" id="KW-0436">Ligase</keyword>
<keyword evidence="6" id="KW-0547">Nucleotide-binding</keyword>
<dbReference type="InterPro" id="IPR006195">
    <property type="entry name" value="aa-tRNA-synth_II"/>
</dbReference>
<protein>
    <recommendedName>
        <fullName evidence="3">aspartate--tRNA ligase</fullName>
        <ecNumber evidence="3">6.1.1.12</ecNumber>
    </recommendedName>
</protein>
<evidence type="ECO:0000256" key="1">
    <source>
        <dbReference type="ARBA" id="ARBA00004496"/>
    </source>
</evidence>
<dbReference type="GO" id="GO:0005829">
    <property type="term" value="C:cytosol"/>
    <property type="evidence" value="ECO:0007669"/>
    <property type="project" value="TreeGrafter"/>
</dbReference>
<dbReference type="Pfam" id="PF00152">
    <property type="entry name" value="tRNA-synt_2"/>
    <property type="match status" value="1"/>
</dbReference>
<keyword evidence="4" id="KW-0963">Cytoplasm</keyword>
<keyword evidence="7" id="KW-0067">ATP-binding</keyword>
<evidence type="ECO:0000259" key="11">
    <source>
        <dbReference type="PROSITE" id="PS50862"/>
    </source>
</evidence>
<keyword evidence="13" id="KW-1185">Reference proteome</keyword>
<dbReference type="GO" id="GO:0005524">
    <property type="term" value="F:ATP binding"/>
    <property type="evidence" value="ECO:0007669"/>
    <property type="project" value="UniProtKB-KW"/>
</dbReference>
<evidence type="ECO:0000256" key="8">
    <source>
        <dbReference type="ARBA" id="ARBA00022917"/>
    </source>
</evidence>
<dbReference type="SUPFAM" id="SSF55681">
    <property type="entry name" value="Class II aaRS and biotin synthetases"/>
    <property type="match status" value="1"/>
</dbReference>
<comment type="similarity">
    <text evidence="2">Belongs to the class-II aminoacyl-tRNA synthetase family. Type 2 subfamily.</text>
</comment>
<dbReference type="PANTHER" id="PTHR43450:SF2">
    <property type="entry name" value="ASPARTATE--TRNA LIGASE"/>
    <property type="match status" value="1"/>
</dbReference>
<reference evidence="12" key="1">
    <citation type="submission" date="2022-07" db="EMBL/GenBank/DDBJ databases">
        <title>Fungi with potential for degradation of polypropylene.</title>
        <authorList>
            <person name="Gostincar C."/>
        </authorList>
    </citation>
    <scope>NUCLEOTIDE SEQUENCE</scope>
    <source>
        <strain evidence="12">EXF-13287</strain>
    </source>
</reference>
<comment type="caution">
    <text evidence="12">The sequence shown here is derived from an EMBL/GenBank/DDBJ whole genome shotgun (WGS) entry which is preliminary data.</text>
</comment>
<dbReference type="Proteomes" id="UP001174691">
    <property type="component" value="Unassembled WGS sequence"/>
</dbReference>
<feature type="domain" description="Aminoacyl-transfer RNA synthetases class-II family profile" evidence="11">
    <location>
        <begin position="86"/>
        <end position="383"/>
    </location>
</feature>
<dbReference type="InterPro" id="IPR002312">
    <property type="entry name" value="Asp/Asn-tRNA-synth_IIb"/>
</dbReference>
<sequence length="384" mass="42722">MVEQGGAESDISNEVVDMPEVGEVASILRNAQEPTDHSDIEGSLSMHFFNSGRDATSDNCYPSSAAPERLSDRTLARRNPTNHALFRIRAAVVGAFRRTLESQDFIEIHTPKLQASADTGAGVLNICNFGGKPSLTHGPHVAREMAIVAGFHRVYEIGPVFHTEGSRPSQYLAEYVGLDFEMAMSNSYNELIQVVDGFLKATFTAVQSMGELQTLKQRWPSHDLVWPNKTIIIPYEEGLGMLWEDGLHVERTDLSAQDEKRLGELVRERYDSDYYILDRLPATARSFCIQKIAQNPAWTNSFDVFIRGQRICTGGQRIHDPQELRASIRDAGIAEHEIEEYLIGFDLGIPPHGGAYLGLERLVAALLRLEDRPWFGLPGGIVPC</sequence>
<evidence type="ECO:0000313" key="12">
    <source>
        <dbReference type="EMBL" id="KAJ9139022.1"/>
    </source>
</evidence>
<dbReference type="InterPro" id="IPR004523">
    <property type="entry name" value="Asp-tRNA_synthase_2"/>
</dbReference>
<comment type="subcellular location">
    <subcellularLocation>
        <location evidence="1">Cytoplasm</location>
    </subcellularLocation>
</comment>
<dbReference type="InterPro" id="IPR045864">
    <property type="entry name" value="aa-tRNA-synth_II/BPL/LPL"/>
</dbReference>
<evidence type="ECO:0000256" key="5">
    <source>
        <dbReference type="ARBA" id="ARBA00022598"/>
    </source>
</evidence>
<dbReference type="GO" id="GO:0006422">
    <property type="term" value="P:aspartyl-tRNA aminoacylation"/>
    <property type="evidence" value="ECO:0007669"/>
    <property type="project" value="InterPro"/>
</dbReference>
<dbReference type="InterPro" id="IPR004364">
    <property type="entry name" value="Aa-tRNA-synt_II"/>
</dbReference>
<dbReference type="GO" id="GO:0017101">
    <property type="term" value="C:aminoacyl-tRNA synthetase multienzyme complex"/>
    <property type="evidence" value="ECO:0007669"/>
    <property type="project" value="TreeGrafter"/>
</dbReference>
<evidence type="ECO:0000256" key="6">
    <source>
        <dbReference type="ARBA" id="ARBA00022741"/>
    </source>
</evidence>
<dbReference type="AlphaFoldDB" id="A0AA38RG27"/>
<evidence type="ECO:0000256" key="10">
    <source>
        <dbReference type="ARBA" id="ARBA00047904"/>
    </source>
</evidence>
<evidence type="ECO:0000256" key="3">
    <source>
        <dbReference type="ARBA" id="ARBA00012841"/>
    </source>
</evidence>
<evidence type="ECO:0000256" key="7">
    <source>
        <dbReference type="ARBA" id="ARBA00022840"/>
    </source>
</evidence>
<evidence type="ECO:0000256" key="4">
    <source>
        <dbReference type="ARBA" id="ARBA00022490"/>
    </source>
</evidence>
<dbReference type="Gene3D" id="3.30.930.10">
    <property type="entry name" value="Bira Bifunctional Protein, Domain 2"/>
    <property type="match status" value="1"/>
</dbReference>
<gene>
    <name evidence="12" type="ORF">NKR19_g7619</name>
</gene>
<dbReference type="GO" id="GO:0003723">
    <property type="term" value="F:RNA binding"/>
    <property type="evidence" value="ECO:0007669"/>
    <property type="project" value="TreeGrafter"/>
</dbReference>
<dbReference type="PANTHER" id="PTHR43450">
    <property type="entry name" value="ASPARTYL-TRNA SYNTHETASE"/>
    <property type="match status" value="1"/>
</dbReference>
<keyword evidence="8" id="KW-0648">Protein biosynthesis</keyword>
<dbReference type="GO" id="GO:0004815">
    <property type="term" value="F:aspartate-tRNA ligase activity"/>
    <property type="evidence" value="ECO:0007669"/>
    <property type="project" value="UniProtKB-EC"/>
</dbReference>
<accession>A0AA38RG27</accession>
<proteinExistence type="inferred from homology"/>
<name>A0AA38RG27_9PEZI</name>
<organism evidence="12 13">
    <name type="scientific">Coniochaeta hoffmannii</name>
    <dbReference type="NCBI Taxonomy" id="91930"/>
    <lineage>
        <taxon>Eukaryota</taxon>
        <taxon>Fungi</taxon>
        <taxon>Dikarya</taxon>
        <taxon>Ascomycota</taxon>
        <taxon>Pezizomycotina</taxon>
        <taxon>Sordariomycetes</taxon>
        <taxon>Sordariomycetidae</taxon>
        <taxon>Coniochaetales</taxon>
        <taxon>Coniochaetaceae</taxon>
        <taxon>Coniochaeta</taxon>
    </lineage>
</organism>
<dbReference type="EC" id="6.1.1.12" evidence="3"/>
<dbReference type="PRINTS" id="PR01042">
    <property type="entry name" value="TRNASYNTHASP"/>
</dbReference>
<dbReference type="EMBL" id="JANBVN010000136">
    <property type="protein sequence ID" value="KAJ9139022.1"/>
    <property type="molecule type" value="Genomic_DNA"/>
</dbReference>
<evidence type="ECO:0000313" key="13">
    <source>
        <dbReference type="Proteomes" id="UP001174691"/>
    </source>
</evidence>
<evidence type="ECO:0000256" key="2">
    <source>
        <dbReference type="ARBA" id="ARBA00005312"/>
    </source>
</evidence>
<evidence type="ECO:0000256" key="9">
    <source>
        <dbReference type="ARBA" id="ARBA00023146"/>
    </source>
</evidence>
<comment type="catalytic activity">
    <reaction evidence="10">
        <text>tRNA(Asp) + L-aspartate + ATP = L-aspartyl-tRNA(Asp) + AMP + diphosphate</text>
        <dbReference type="Rhea" id="RHEA:19649"/>
        <dbReference type="Rhea" id="RHEA-COMP:9660"/>
        <dbReference type="Rhea" id="RHEA-COMP:9678"/>
        <dbReference type="ChEBI" id="CHEBI:29991"/>
        <dbReference type="ChEBI" id="CHEBI:30616"/>
        <dbReference type="ChEBI" id="CHEBI:33019"/>
        <dbReference type="ChEBI" id="CHEBI:78442"/>
        <dbReference type="ChEBI" id="CHEBI:78516"/>
        <dbReference type="ChEBI" id="CHEBI:456215"/>
        <dbReference type="EC" id="6.1.1.12"/>
    </reaction>
</comment>